<name>A0A367QZ45_9NOSO</name>
<keyword evidence="7" id="KW-1185">Reference proteome</keyword>
<dbReference type="InterPro" id="IPR025295">
    <property type="entry name" value="eCIS_core_dom"/>
</dbReference>
<dbReference type="PROSITE" id="PS51123">
    <property type="entry name" value="OMPA_2"/>
    <property type="match status" value="1"/>
</dbReference>
<organism evidence="6 7">
    <name type="scientific">Nostoc minutum NIES-26</name>
    <dbReference type="NCBI Taxonomy" id="1844469"/>
    <lineage>
        <taxon>Bacteria</taxon>
        <taxon>Bacillati</taxon>
        <taxon>Cyanobacteriota</taxon>
        <taxon>Cyanophyceae</taxon>
        <taxon>Nostocales</taxon>
        <taxon>Nostocaceae</taxon>
        <taxon>Nostoc</taxon>
    </lineage>
</organism>
<dbReference type="AlphaFoldDB" id="A0A367QZ45"/>
<evidence type="ECO:0000256" key="1">
    <source>
        <dbReference type="ARBA" id="ARBA00004370"/>
    </source>
</evidence>
<dbReference type="Pfam" id="PF13699">
    <property type="entry name" value="eCIS_core"/>
    <property type="match status" value="1"/>
</dbReference>
<comment type="caution">
    <text evidence="6">The sequence shown here is derived from an EMBL/GenBank/DDBJ whole genome shotgun (WGS) entry which is preliminary data.</text>
</comment>
<dbReference type="InterPro" id="IPR006665">
    <property type="entry name" value="OmpA-like"/>
</dbReference>
<dbReference type="GO" id="GO:0016020">
    <property type="term" value="C:membrane"/>
    <property type="evidence" value="ECO:0007669"/>
    <property type="project" value="UniProtKB-SubCell"/>
</dbReference>
<accession>A0A367QZ45</accession>
<feature type="region of interest" description="Disordered" evidence="4">
    <location>
        <begin position="201"/>
        <end position="224"/>
    </location>
</feature>
<gene>
    <name evidence="6" type="ORF">A6770_22095</name>
</gene>
<protein>
    <recommendedName>
        <fullName evidence="5">OmpA-like domain-containing protein</fullName>
    </recommendedName>
</protein>
<evidence type="ECO:0000313" key="7">
    <source>
        <dbReference type="Proteomes" id="UP000252107"/>
    </source>
</evidence>
<dbReference type="InterPro" id="IPR036737">
    <property type="entry name" value="OmpA-like_sf"/>
</dbReference>
<evidence type="ECO:0000256" key="2">
    <source>
        <dbReference type="ARBA" id="ARBA00023136"/>
    </source>
</evidence>
<dbReference type="SUPFAM" id="SSF103088">
    <property type="entry name" value="OmpA-like"/>
    <property type="match status" value="1"/>
</dbReference>
<dbReference type="PRINTS" id="PR01021">
    <property type="entry name" value="OMPADOMAIN"/>
</dbReference>
<comment type="subcellular location">
    <subcellularLocation>
        <location evidence="1">Membrane</location>
    </subcellularLocation>
</comment>
<keyword evidence="2 3" id="KW-0472">Membrane</keyword>
<reference evidence="6" key="1">
    <citation type="submission" date="2016-04" db="EMBL/GenBank/DDBJ databases">
        <authorList>
            <person name="Tabuchi Yagui T.R."/>
        </authorList>
    </citation>
    <scope>NUCLEOTIDE SEQUENCE [LARGE SCALE GENOMIC DNA]</scope>
    <source>
        <strain evidence="6">NIES-26</strain>
    </source>
</reference>
<evidence type="ECO:0000256" key="4">
    <source>
        <dbReference type="SAM" id="MobiDB-lite"/>
    </source>
</evidence>
<dbReference type="EMBL" id="LXQD01000293">
    <property type="protein sequence ID" value="RCJ29425.1"/>
    <property type="molecule type" value="Genomic_DNA"/>
</dbReference>
<dbReference type="Proteomes" id="UP000252107">
    <property type="component" value="Unassembled WGS sequence"/>
</dbReference>
<evidence type="ECO:0000313" key="6">
    <source>
        <dbReference type="EMBL" id="RCJ29425.1"/>
    </source>
</evidence>
<dbReference type="Gene3D" id="3.30.1330.60">
    <property type="entry name" value="OmpA-like domain"/>
    <property type="match status" value="1"/>
</dbReference>
<sequence length="305" mass="32980">MTRQAVKAPTTSPLSQTGILQRKCATCGQQTIAGGECQECKNKQLLQRRSTHQGEISQVPPIVHEVLASSGQVLDPDTRSFMETRFGRNFSQVRIHTDAKAAESARNVNALAYTVRQDIVFSQGQYQPETLAGKKLLAHELAHVVQQEGLIHSLQQVAIANSSSNAAEVEAESVANQVIAGIATPKITPLTVATLQRQQATATTEAPISRTEEIRRSQTSPGEVTATVRPPVISLYNFAINNSDLKAKHRQALTELASLMRRAGSSNSKLVVLGHTDDSGSDQLNFSLSQTEILVAYMQAQTSQA</sequence>
<proteinExistence type="predicted"/>
<evidence type="ECO:0000259" key="5">
    <source>
        <dbReference type="PROSITE" id="PS51123"/>
    </source>
</evidence>
<feature type="domain" description="OmpA-like" evidence="5">
    <location>
        <begin position="225"/>
        <end position="305"/>
    </location>
</feature>
<dbReference type="InterPro" id="IPR006664">
    <property type="entry name" value="OMP_bac"/>
</dbReference>
<evidence type="ECO:0000256" key="3">
    <source>
        <dbReference type="PROSITE-ProRule" id="PRU00473"/>
    </source>
</evidence>